<name>A0AAV8W5K2_9CUCU</name>
<feature type="transmembrane region" description="Helical" evidence="8">
    <location>
        <begin position="203"/>
        <end position="225"/>
    </location>
</feature>
<comment type="similarity">
    <text evidence="2">Belongs to the insect chemoreceptor superfamily. Gustatory receptor (GR) family. Gr5a subfamily.</text>
</comment>
<dbReference type="AlphaFoldDB" id="A0AAV8W5K2"/>
<dbReference type="PANTHER" id="PTHR21421:SF29">
    <property type="entry name" value="GUSTATORY RECEPTOR 5A FOR TREHALOSE-RELATED"/>
    <property type="match status" value="1"/>
</dbReference>
<evidence type="ECO:0000313" key="9">
    <source>
        <dbReference type="EMBL" id="KAJ8921723.1"/>
    </source>
</evidence>
<dbReference type="GO" id="GO:0050916">
    <property type="term" value="P:sensory perception of sweet taste"/>
    <property type="evidence" value="ECO:0007669"/>
    <property type="project" value="UniProtKB-ARBA"/>
</dbReference>
<keyword evidence="3" id="KW-1003">Cell membrane</keyword>
<keyword evidence="7" id="KW-0675">Receptor</keyword>
<dbReference type="EMBL" id="JANEYG010000009">
    <property type="protein sequence ID" value="KAJ8921723.1"/>
    <property type="molecule type" value="Genomic_DNA"/>
</dbReference>
<keyword evidence="5 8" id="KW-1133">Transmembrane helix</keyword>
<evidence type="ECO:0000256" key="8">
    <source>
        <dbReference type="SAM" id="Phobius"/>
    </source>
</evidence>
<evidence type="ECO:0000256" key="1">
    <source>
        <dbReference type="ARBA" id="ARBA00004651"/>
    </source>
</evidence>
<gene>
    <name evidence="9" type="ORF">NQ315_010633</name>
</gene>
<feature type="transmembrane region" description="Helical" evidence="8">
    <location>
        <begin position="100"/>
        <end position="119"/>
    </location>
</feature>
<evidence type="ECO:0000256" key="6">
    <source>
        <dbReference type="ARBA" id="ARBA00023136"/>
    </source>
</evidence>
<evidence type="ECO:0000256" key="7">
    <source>
        <dbReference type="ARBA" id="ARBA00023170"/>
    </source>
</evidence>
<evidence type="ECO:0000256" key="2">
    <source>
        <dbReference type="ARBA" id="ARBA00005327"/>
    </source>
</evidence>
<sequence>MVSIFLVAPLFHAQVTGTLLLFIKLSREWPKFLNKISSIDECFVKRYKSSTNLRRKIYVLAVSAYALVNVLHLLAMVKFQIMKDCHNSFTGFKYYIKKHFHYVFDLIPYNTITGVILLASSFVGLYIWTYGDIFIASTSMILTTRFHEIRERIYIYTRAMSTRERRLLKVLPKDIQKLDLLFWKEIRRDYNMMSKLCRKLNSLISNVILLDYASNLILILFQLFTGLGRKYTFPEMMYFYFSFGYMTLRISLLSAFGGWLYEAGRASIHILNMVPTEIYNNEISKLIHQMHNCTPCFTGKGFFRITKGLTLNIAAAIITYELVLVQFNQTKGNSDHVNQSACK</sequence>
<keyword evidence="10" id="KW-1185">Reference proteome</keyword>
<keyword evidence="6 8" id="KW-0472">Membrane</keyword>
<dbReference type="Pfam" id="PF06151">
    <property type="entry name" value="Trehalose_recp"/>
    <property type="match status" value="1"/>
</dbReference>
<proteinExistence type="inferred from homology"/>
<evidence type="ECO:0000256" key="4">
    <source>
        <dbReference type="ARBA" id="ARBA00022692"/>
    </source>
</evidence>
<dbReference type="Proteomes" id="UP001159042">
    <property type="component" value="Unassembled WGS sequence"/>
</dbReference>
<reference evidence="9 10" key="1">
    <citation type="journal article" date="2023" name="Insect Mol. Biol.">
        <title>Genome sequencing provides insights into the evolution of gene families encoding plant cell wall-degrading enzymes in longhorned beetles.</title>
        <authorList>
            <person name="Shin N.R."/>
            <person name="Okamura Y."/>
            <person name="Kirsch R."/>
            <person name="Pauchet Y."/>
        </authorList>
    </citation>
    <scope>NUCLEOTIDE SEQUENCE [LARGE SCALE GENOMIC DNA]</scope>
    <source>
        <strain evidence="9">EAD_L_NR</strain>
    </source>
</reference>
<protein>
    <recommendedName>
        <fullName evidence="11">Gustatory receptor</fullName>
    </recommendedName>
</protein>
<dbReference type="GO" id="GO:0008527">
    <property type="term" value="F:taste receptor activity"/>
    <property type="evidence" value="ECO:0007669"/>
    <property type="project" value="InterPro"/>
</dbReference>
<evidence type="ECO:0000256" key="3">
    <source>
        <dbReference type="ARBA" id="ARBA00022475"/>
    </source>
</evidence>
<comment type="subcellular location">
    <subcellularLocation>
        <location evidence="1">Cell membrane</location>
        <topology evidence="1">Multi-pass membrane protein</topology>
    </subcellularLocation>
</comment>
<keyword evidence="4 8" id="KW-0812">Transmembrane</keyword>
<dbReference type="InterPro" id="IPR009318">
    <property type="entry name" value="Gustatory_rcpt"/>
</dbReference>
<comment type="caution">
    <text evidence="9">The sequence shown here is derived from an EMBL/GenBank/DDBJ whole genome shotgun (WGS) entry which is preliminary data.</text>
</comment>
<feature type="transmembrane region" description="Helical" evidence="8">
    <location>
        <begin position="237"/>
        <end position="261"/>
    </location>
</feature>
<dbReference type="PANTHER" id="PTHR21421">
    <property type="entry name" value="GUSTATORY RECEPTOR"/>
    <property type="match status" value="1"/>
</dbReference>
<evidence type="ECO:0008006" key="11">
    <source>
        <dbReference type="Google" id="ProtNLM"/>
    </source>
</evidence>
<accession>A0AAV8W5K2</accession>
<organism evidence="9 10">
    <name type="scientific">Exocentrus adspersus</name>
    <dbReference type="NCBI Taxonomy" id="1586481"/>
    <lineage>
        <taxon>Eukaryota</taxon>
        <taxon>Metazoa</taxon>
        <taxon>Ecdysozoa</taxon>
        <taxon>Arthropoda</taxon>
        <taxon>Hexapoda</taxon>
        <taxon>Insecta</taxon>
        <taxon>Pterygota</taxon>
        <taxon>Neoptera</taxon>
        <taxon>Endopterygota</taxon>
        <taxon>Coleoptera</taxon>
        <taxon>Polyphaga</taxon>
        <taxon>Cucujiformia</taxon>
        <taxon>Chrysomeloidea</taxon>
        <taxon>Cerambycidae</taxon>
        <taxon>Lamiinae</taxon>
        <taxon>Acanthocinini</taxon>
        <taxon>Exocentrus</taxon>
    </lineage>
</organism>
<evidence type="ECO:0000256" key="5">
    <source>
        <dbReference type="ARBA" id="ARBA00022989"/>
    </source>
</evidence>
<evidence type="ECO:0000313" key="10">
    <source>
        <dbReference type="Proteomes" id="UP001159042"/>
    </source>
</evidence>
<feature type="transmembrane region" description="Helical" evidence="8">
    <location>
        <begin position="57"/>
        <end position="79"/>
    </location>
</feature>
<dbReference type="GO" id="GO:0005886">
    <property type="term" value="C:plasma membrane"/>
    <property type="evidence" value="ECO:0007669"/>
    <property type="project" value="UniProtKB-SubCell"/>
</dbReference>